<dbReference type="AlphaFoldDB" id="A0A1M7UYA6"/>
<keyword evidence="2" id="KW-1185">Reference proteome</keyword>
<dbReference type="RefSeq" id="WP_072775116.1">
    <property type="nucleotide sequence ID" value="NZ_FRDN01000021.1"/>
</dbReference>
<protein>
    <submittedName>
        <fullName evidence="1">Mobilisation protein (MobC)</fullName>
    </submittedName>
</protein>
<dbReference type="Proteomes" id="UP000184010">
    <property type="component" value="Unassembled WGS sequence"/>
</dbReference>
<dbReference type="STRING" id="1121395.SAMN02745215_05046"/>
<accession>A0A1M7UYA6</accession>
<sequence>MRANPERIVIRTTAERKNAIKDKAKKLNMTVAEYMLTMEEKGIIYVVEDVPNLLRQLGGMGNNLNQLTHLCHMGRIKEPEILKQLEANMKGVKKILRSLSLLIARTKK</sequence>
<proteinExistence type="predicted"/>
<evidence type="ECO:0000313" key="2">
    <source>
        <dbReference type="Proteomes" id="UP000184010"/>
    </source>
</evidence>
<organism evidence="1 2">
    <name type="scientific">Desulfitobacterium chlororespirans DSM 11544</name>
    <dbReference type="NCBI Taxonomy" id="1121395"/>
    <lineage>
        <taxon>Bacteria</taxon>
        <taxon>Bacillati</taxon>
        <taxon>Bacillota</taxon>
        <taxon>Clostridia</taxon>
        <taxon>Eubacteriales</taxon>
        <taxon>Desulfitobacteriaceae</taxon>
        <taxon>Desulfitobacterium</taxon>
    </lineage>
</organism>
<name>A0A1M7UYA6_9FIRM</name>
<dbReference type="InterPro" id="IPR053842">
    <property type="entry name" value="NikA-like"/>
</dbReference>
<dbReference type="Pfam" id="PF21983">
    <property type="entry name" value="NikA-like"/>
    <property type="match status" value="1"/>
</dbReference>
<gene>
    <name evidence="1" type="ORF">SAMN02745215_05046</name>
</gene>
<reference evidence="2" key="1">
    <citation type="submission" date="2016-12" db="EMBL/GenBank/DDBJ databases">
        <authorList>
            <person name="Varghese N."/>
            <person name="Submissions S."/>
        </authorList>
    </citation>
    <scope>NUCLEOTIDE SEQUENCE [LARGE SCALE GENOMIC DNA]</scope>
    <source>
        <strain evidence="2">DSM 11544</strain>
    </source>
</reference>
<dbReference type="EMBL" id="FRDN01000021">
    <property type="protein sequence ID" value="SHN87949.1"/>
    <property type="molecule type" value="Genomic_DNA"/>
</dbReference>
<evidence type="ECO:0000313" key="1">
    <source>
        <dbReference type="EMBL" id="SHN87949.1"/>
    </source>
</evidence>